<keyword evidence="2" id="KW-1185">Reference proteome</keyword>
<dbReference type="InterPro" id="IPR016181">
    <property type="entry name" value="Acyl_CoA_acyltransferase"/>
</dbReference>
<evidence type="ECO:0008006" key="3">
    <source>
        <dbReference type="Google" id="ProtNLM"/>
    </source>
</evidence>
<dbReference type="SUPFAM" id="SSF55729">
    <property type="entry name" value="Acyl-CoA N-acyltransferases (Nat)"/>
    <property type="match status" value="1"/>
</dbReference>
<evidence type="ECO:0000313" key="1">
    <source>
        <dbReference type="EMBL" id="MDP9680347.1"/>
    </source>
</evidence>
<dbReference type="EMBL" id="JAURUD010000001">
    <property type="protein sequence ID" value="MDP9680347.1"/>
    <property type="molecule type" value="Genomic_DNA"/>
</dbReference>
<comment type="caution">
    <text evidence="1">The sequence shown here is derived from an EMBL/GenBank/DDBJ whole genome shotgun (WGS) entry which is preliminary data.</text>
</comment>
<dbReference type="RefSeq" id="WP_306884805.1">
    <property type="nucleotide sequence ID" value="NZ_BMSM01000017.1"/>
</dbReference>
<organism evidence="1 2">
    <name type="scientific">Streptomyces griseoviridis</name>
    <dbReference type="NCBI Taxonomy" id="45398"/>
    <lineage>
        <taxon>Bacteria</taxon>
        <taxon>Bacillati</taxon>
        <taxon>Actinomycetota</taxon>
        <taxon>Actinomycetes</taxon>
        <taxon>Kitasatosporales</taxon>
        <taxon>Streptomycetaceae</taxon>
        <taxon>Streptomyces</taxon>
    </lineage>
</organism>
<protein>
    <recommendedName>
        <fullName evidence="3">GNAT family N-acetyltransferase</fullName>
    </recommendedName>
</protein>
<accession>A0ABT9LC83</accession>
<gene>
    <name evidence="1" type="ORF">J2S47_000849</name>
</gene>
<evidence type="ECO:0000313" key="2">
    <source>
        <dbReference type="Proteomes" id="UP001231675"/>
    </source>
</evidence>
<proteinExistence type="predicted"/>
<dbReference type="GeneID" id="91549778"/>
<sequence length="158" mass="16790">MDEALRRTAGWDQRSPGLNLAAVCPEDAVAQGAVMTRAFDMPEEHPGDMTAAPVGRAGRHPFGVWDGTDLVAVGTMYTRGETAQFSGGATVPPARGGAQSALLAARARQADPAGCRWLVAETGVERPGAPNSSPHNMLRIGFQVLYERRNRTWHPGNG</sequence>
<reference evidence="1 2" key="1">
    <citation type="submission" date="2023-07" db="EMBL/GenBank/DDBJ databases">
        <title>Sequencing the genomes of 1000 actinobacteria strains.</title>
        <authorList>
            <person name="Klenk H.-P."/>
        </authorList>
    </citation>
    <scope>NUCLEOTIDE SEQUENCE [LARGE SCALE GENOMIC DNA]</scope>
    <source>
        <strain evidence="1 2">DSM 40229</strain>
    </source>
</reference>
<dbReference type="Proteomes" id="UP001231675">
    <property type="component" value="Unassembled WGS sequence"/>
</dbReference>
<name>A0ABT9LC83_STRGD</name>